<dbReference type="InterPro" id="IPR014917">
    <property type="entry name" value="DUF1800"/>
</dbReference>
<feature type="signal peptide" evidence="1">
    <location>
        <begin position="1"/>
        <end position="25"/>
    </location>
</feature>
<evidence type="ECO:0000313" key="3">
    <source>
        <dbReference type="Proteomes" id="UP001596084"/>
    </source>
</evidence>
<protein>
    <submittedName>
        <fullName evidence="2">DUF1800 family protein</fullName>
    </submittedName>
</protein>
<dbReference type="Pfam" id="PF08811">
    <property type="entry name" value="DUF1800"/>
    <property type="match status" value="1"/>
</dbReference>
<keyword evidence="1" id="KW-0732">Signal</keyword>
<dbReference type="RefSeq" id="WP_068834561.1">
    <property type="nucleotide sequence ID" value="NZ_JBHSMX010000009.1"/>
</dbReference>
<keyword evidence="3" id="KW-1185">Reference proteome</keyword>
<reference evidence="3" key="1">
    <citation type="journal article" date="2019" name="Int. J. Syst. Evol. Microbiol.">
        <title>The Global Catalogue of Microorganisms (GCM) 10K type strain sequencing project: providing services to taxonomists for standard genome sequencing and annotation.</title>
        <authorList>
            <consortium name="The Broad Institute Genomics Platform"/>
            <consortium name="The Broad Institute Genome Sequencing Center for Infectious Disease"/>
            <person name="Wu L."/>
            <person name="Ma J."/>
        </authorList>
    </citation>
    <scope>NUCLEOTIDE SEQUENCE [LARGE SCALE GENOMIC DNA]</scope>
    <source>
        <strain evidence="3">CGMCC 4.7277</strain>
    </source>
</reference>
<evidence type="ECO:0000313" key="2">
    <source>
        <dbReference type="EMBL" id="MFC5520194.1"/>
    </source>
</evidence>
<name>A0ABW0QBW0_9BURK</name>
<gene>
    <name evidence="2" type="ORF">ACFPP7_04590</name>
</gene>
<comment type="caution">
    <text evidence="2">The sequence shown here is derived from an EMBL/GenBank/DDBJ whole genome shotgun (WGS) entry which is preliminary data.</text>
</comment>
<dbReference type="EMBL" id="JBHSMX010000009">
    <property type="protein sequence ID" value="MFC5520194.1"/>
    <property type="molecule type" value="Genomic_DNA"/>
</dbReference>
<evidence type="ECO:0000256" key="1">
    <source>
        <dbReference type="SAM" id="SignalP"/>
    </source>
</evidence>
<proteinExistence type="predicted"/>
<dbReference type="Proteomes" id="UP001596084">
    <property type="component" value="Unassembled WGS sequence"/>
</dbReference>
<feature type="chain" id="PRO_5045142229" evidence="1">
    <location>
        <begin position="26"/>
        <end position="542"/>
    </location>
</feature>
<sequence length="542" mass="60110">MKLLQHIASFTASGLLALAAAGAQAAVPVQLSAAQARHLLVRTGFSPDHAEVDALTGQPTRQAISGLIRKAQTAGPIYPPPDFSAQPPPIPYRLLKSKEEQQAQRQQQLREGLELKTWWMREMIESRTPLQERMTLFWHNHFATSQQKVNSSQAMWRQHLLLRAQALGNFRSLLHAVAKDPAMLVYLDGANSRKEAPNENFAREVMELFTLGEATQGGNYTEQDIKEAARAFTGWSVERDDFSFKFRPAFHDTGDKTVLGRRGNFDGDAALDILLEQPAAARFIVGKLWKEFVSPVPDNTQVERIARRFRASGYDIGMALNELLLTDAFWAEGNRGSLIKSPVDLVVGTVRQFDFSYTDVMPFALKAAQLGQNLLVPPNVKGWPGQNDWINATTLLERKRFTEQLFRAVELKGESKMAPVAMGPGGRLIEESSAIPAQRPMQRMQAEFAGGQAGRGSNQQALRLLGRDGIMRVAEGMAKITFDPDRWLAQYGGYTDREPSDELKARLAQTLLAVPATQTIANGTVGVAYLRSLTLDPAYQLK</sequence>
<accession>A0ABW0QBW0</accession>
<organism evidence="2 3">
    <name type="scientific">Polaromonas jejuensis</name>
    <dbReference type="NCBI Taxonomy" id="457502"/>
    <lineage>
        <taxon>Bacteria</taxon>
        <taxon>Pseudomonadati</taxon>
        <taxon>Pseudomonadota</taxon>
        <taxon>Betaproteobacteria</taxon>
        <taxon>Burkholderiales</taxon>
        <taxon>Comamonadaceae</taxon>
        <taxon>Polaromonas</taxon>
    </lineage>
</organism>